<sequence>MSKFTERQGNVVRETEVKRLAGRLARYRALVPDFMLKKDLEEEELSKQIGFVRIKINQTDSFVHKPTQLIRKHDVGLDPIQYCSNTLHFVGTKCTPDHKKSLTLMESAYYRGIDCETALRDYECMEIRPTGVWCFLRASQLGRCSPRVSVNLTFFFKPNCTKLALYTHLQTNLVSREIHLGSRLKIAQFGLAAKSVAQFGYFWYYATCSFPKIDCCSDNQPQQSDTENAANRLRQKPSFNDCRSDDVGFTQPRLRWNYSRLKMETEYRGVLGFNRNSETVLGVDSSLPAEIMRNGFAFNNSFQANETSTAVYGNCSTNCMIDMQYPLSKTEANNCADFARHFEEVDEQAHFPLYGAHSSQMVVSYLFADSFQIPIRTHQLSNPYRTPFYKPGLLPIVLRGLETKQPIGQLSEHQLQQHGVTVNNRSVNNNIMSQFRNSNARVNHTENQPMAAKRSLSSSREIAGFNLSREQDAQQDTSQHTKELLLAYHRWSQCERTLKIFIYPADWRPQEIHEHIQSVEPSIVEPTRPRTEDVTPIGDKTFAIKLPSSANRPTTSQRTRTTYIPQQCPVNLFCPNSTSRILFPKNAVPSTQPIN</sequence>
<dbReference type="Proteomes" id="UP000008909">
    <property type="component" value="Unassembled WGS sequence"/>
</dbReference>
<protein>
    <submittedName>
        <fullName evidence="1">Uncharacterized protein</fullName>
    </submittedName>
</protein>
<reference evidence="1" key="1">
    <citation type="journal article" date="2011" name="Genome Biol.">
        <title>The draft genome of the carcinogenic human liver fluke Clonorchis sinensis.</title>
        <authorList>
            <person name="Wang X."/>
            <person name="Chen W."/>
            <person name="Huang Y."/>
            <person name="Sun J."/>
            <person name="Men J."/>
            <person name="Liu H."/>
            <person name="Luo F."/>
            <person name="Guo L."/>
            <person name="Lv X."/>
            <person name="Deng C."/>
            <person name="Zhou C."/>
            <person name="Fan Y."/>
            <person name="Li X."/>
            <person name="Huang L."/>
            <person name="Hu Y."/>
            <person name="Liang C."/>
            <person name="Hu X."/>
            <person name="Xu J."/>
            <person name="Yu X."/>
        </authorList>
    </citation>
    <scope>NUCLEOTIDE SEQUENCE [LARGE SCALE GENOMIC DNA]</scope>
    <source>
        <strain evidence="1">Henan</strain>
    </source>
</reference>
<reference key="2">
    <citation type="submission" date="2011-10" db="EMBL/GenBank/DDBJ databases">
        <title>The genome and transcriptome sequence of Clonorchis sinensis provide insights into the carcinogenic liver fluke.</title>
        <authorList>
            <person name="Wang X."/>
            <person name="Huang Y."/>
            <person name="Chen W."/>
            <person name="Liu H."/>
            <person name="Guo L."/>
            <person name="Chen Y."/>
            <person name="Luo F."/>
            <person name="Zhou W."/>
            <person name="Sun J."/>
            <person name="Mao Q."/>
            <person name="Liang P."/>
            <person name="Zhou C."/>
            <person name="Tian Y."/>
            <person name="Men J."/>
            <person name="Lv X."/>
            <person name="Huang L."/>
            <person name="Zhou J."/>
            <person name="Hu Y."/>
            <person name="Li R."/>
            <person name="Zhang F."/>
            <person name="Lei H."/>
            <person name="Li X."/>
            <person name="Hu X."/>
            <person name="Liang C."/>
            <person name="Xu J."/>
            <person name="Wu Z."/>
            <person name="Yu X."/>
        </authorList>
    </citation>
    <scope>NUCLEOTIDE SEQUENCE</scope>
    <source>
        <strain>Henan</strain>
    </source>
</reference>
<dbReference type="EMBL" id="DF142987">
    <property type="protein sequence ID" value="GAA49810.1"/>
    <property type="molecule type" value="Genomic_DNA"/>
</dbReference>
<keyword evidence="2" id="KW-1185">Reference proteome</keyword>
<evidence type="ECO:0000313" key="1">
    <source>
        <dbReference type="EMBL" id="GAA49810.1"/>
    </source>
</evidence>
<dbReference type="AlphaFoldDB" id="G7YA26"/>
<accession>G7YA26</accession>
<proteinExistence type="predicted"/>
<gene>
    <name evidence="1" type="ORF">CLF_103627</name>
</gene>
<name>G7YA26_CLOSI</name>
<evidence type="ECO:0000313" key="2">
    <source>
        <dbReference type="Proteomes" id="UP000008909"/>
    </source>
</evidence>
<organism evidence="1 2">
    <name type="scientific">Clonorchis sinensis</name>
    <name type="common">Chinese liver fluke</name>
    <dbReference type="NCBI Taxonomy" id="79923"/>
    <lineage>
        <taxon>Eukaryota</taxon>
        <taxon>Metazoa</taxon>
        <taxon>Spiralia</taxon>
        <taxon>Lophotrochozoa</taxon>
        <taxon>Platyhelminthes</taxon>
        <taxon>Trematoda</taxon>
        <taxon>Digenea</taxon>
        <taxon>Opisthorchiida</taxon>
        <taxon>Opisthorchiata</taxon>
        <taxon>Opisthorchiidae</taxon>
        <taxon>Clonorchis</taxon>
    </lineage>
</organism>